<evidence type="ECO:0000313" key="1">
    <source>
        <dbReference type="EMBL" id="KAJ1373314.1"/>
    </source>
</evidence>
<protein>
    <submittedName>
        <fullName evidence="1">Uncharacterized protein</fullName>
    </submittedName>
</protein>
<keyword evidence="2" id="KW-1185">Reference proteome</keyword>
<sequence length="81" mass="9773">MSEQKKTTYMRKQRIFGSYRTIFDNQVHVQFNKYKFSAMYNGQQQFNFIHKLPPISNLLLLNRMCTFYNQQLVLPTTSLDQ</sequence>
<proteinExistence type="predicted"/>
<dbReference type="AlphaFoldDB" id="A0AAD5RBT2"/>
<accession>A0AAD5RBT2</accession>
<gene>
    <name evidence="1" type="ORF">KIN20_035680</name>
</gene>
<dbReference type="Proteomes" id="UP001196413">
    <property type="component" value="Unassembled WGS sequence"/>
</dbReference>
<dbReference type="EMBL" id="JAHQIW010007263">
    <property type="protein sequence ID" value="KAJ1373314.1"/>
    <property type="molecule type" value="Genomic_DNA"/>
</dbReference>
<reference evidence="1" key="1">
    <citation type="submission" date="2021-06" db="EMBL/GenBank/DDBJ databases">
        <title>Parelaphostrongylus tenuis whole genome reference sequence.</title>
        <authorList>
            <person name="Garwood T.J."/>
            <person name="Larsen P.A."/>
            <person name="Fountain-Jones N.M."/>
            <person name="Garbe J.R."/>
            <person name="Macchietto M.G."/>
            <person name="Kania S.A."/>
            <person name="Gerhold R.W."/>
            <person name="Richards J.E."/>
            <person name="Wolf T.M."/>
        </authorList>
    </citation>
    <scope>NUCLEOTIDE SEQUENCE</scope>
    <source>
        <strain evidence="1">MNPRO001-30</strain>
        <tissue evidence="1">Meninges</tissue>
    </source>
</reference>
<name>A0AAD5RBT2_PARTN</name>
<comment type="caution">
    <text evidence="1">The sequence shown here is derived from an EMBL/GenBank/DDBJ whole genome shotgun (WGS) entry which is preliminary data.</text>
</comment>
<organism evidence="1 2">
    <name type="scientific">Parelaphostrongylus tenuis</name>
    <name type="common">Meningeal worm</name>
    <dbReference type="NCBI Taxonomy" id="148309"/>
    <lineage>
        <taxon>Eukaryota</taxon>
        <taxon>Metazoa</taxon>
        <taxon>Ecdysozoa</taxon>
        <taxon>Nematoda</taxon>
        <taxon>Chromadorea</taxon>
        <taxon>Rhabditida</taxon>
        <taxon>Rhabditina</taxon>
        <taxon>Rhabditomorpha</taxon>
        <taxon>Strongyloidea</taxon>
        <taxon>Metastrongylidae</taxon>
        <taxon>Parelaphostrongylus</taxon>
    </lineage>
</organism>
<evidence type="ECO:0000313" key="2">
    <source>
        <dbReference type="Proteomes" id="UP001196413"/>
    </source>
</evidence>